<dbReference type="PANTHER" id="PTHR33710:SF64">
    <property type="entry name" value="ENDONUCLEASE_EXONUCLEASE_PHOSPHATASE DOMAIN-CONTAINING PROTEIN"/>
    <property type="match status" value="1"/>
</dbReference>
<accession>A0ABQ5A6K6</accession>
<gene>
    <name evidence="1" type="ORF">Tco_0803760</name>
</gene>
<dbReference type="EMBL" id="BQNB010011913">
    <property type="protein sequence ID" value="GJS96792.1"/>
    <property type="molecule type" value="Genomic_DNA"/>
</dbReference>
<comment type="caution">
    <text evidence="1">The sequence shown here is derived from an EMBL/GenBank/DDBJ whole genome shotgun (WGS) entry which is preliminary data.</text>
</comment>
<dbReference type="SUPFAM" id="SSF56219">
    <property type="entry name" value="DNase I-like"/>
    <property type="match status" value="1"/>
</dbReference>
<keyword evidence="2" id="KW-1185">Reference proteome</keyword>
<reference evidence="1" key="1">
    <citation type="journal article" date="2022" name="Int. J. Mol. Sci.">
        <title>Draft Genome of Tanacetum Coccineum: Genomic Comparison of Closely Related Tanacetum-Family Plants.</title>
        <authorList>
            <person name="Yamashiro T."/>
            <person name="Shiraishi A."/>
            <person name="Nakayama K."/>
            <person name="Satake H."/>
        </authorList>
    </citation>
    <scope>NUCLEOTIDE SEQUENCE</scope>
</reference>
<dbReference type="InterPro" id="IPR036691">
    <property type="entry name" value="Endo/exonu/phosph_ase_sf"/>
</dbReference>
<protein>
    <submittedName>
        <fullName evidence="1">Zinc finger, CCHC-type containing protein</fullName>
    </submittedName>
</protein>
<dbReference type="PANTHER" id="PTHR33710">
    <property type="entry name" value="BNAC02G09200D PROTEIN"/>
    <property type="match status" value="1"/>
</dbReference>
<evidence type="ECO:0000313" key="1">
    <source>
        <dbReference type="EMBL" id="GJS96792.1"/>
    </source>
</evidence>
<organism evidence="1 2">
    <name type="scientific">Tanacetum coccineum</name>
    <dbReference type="NCBI Taxonomy" id="301880"/>
    <lineage>
        <taxon>Eukaryota</taxon>
        <taxon>Viridiplantae</taxon>
        <taxon>Streptophyta</taxon>
        <taxon>Embryophyta</taxon>
        <taxon>Tracheophyta</taxon>
        <taxon>Spermatophyta</taxon>
        <taxon>Magnoliopsida</taxon>
        <taxon>eudicotyledons</taxon>
        <taxon>Gunneridae</taxon>
        <taxon>Pentapetalae</taxon>
        <taxon>asterids</taxon>
        <taxon>campanulids</taxon>
        <taxon>Asterales</taxon>
        <taxon>Asteraceae</taxon>
        <taxon>Asteroideae</taxon>
        <taxon>Anthemideae</taxon>
        <taxon>Anthemidinae</taxon>
        <taxon>Tanacetum</taxon>
    </lineage>
</organism>
<dbReference type="Gene3D" id="3.60.10.10">
    <property type="entry name" value="Endonuclease/exonuclease/phosphatase"/>
    <property type="match status" value="1"/>
</dbReference>
<dbReference type="Proteomes" id="UP001151760">
    <property type="component" value="Unassembled WGS sequence"/>
</dbReference>
<dbReference type="CDD" id="cd09272">
    <property type="entry name" value="RNase_HI_RT_Ty1"/>
    <property type="match status" value="1"/>
</dbReference>
<name>A0ABQ5A6K6_9ASTR</name>
<reference evidence="1" key="2">
    <citation type="submission" date="2022-01" db="EMBL/GenBank/DDBJ databases">
        <authorList>
            <person name="Yamashiro T."/>
            <person name="Shiraishi A."/>
            <person name="Satake H."/>
            <person name="Nakayama K."/>
        </authorList>
    </citation>
    <scope>NUCLEOTIDE SEQUENCE</scope>
</reference>
<sequence length="639" mass="73473">MAVVRLPDPKLKTLGEKGIECIFVGYAEHFKAFRFSSVPRQSHRSLINGNEGIGGLIVSKEVTEEKEAINDEIDSIMANNTWVLADLPLGCKPLGCKWIFKRKLNVDVTIEKFMARLYHKTADCFGINSQYDYSSDGCEDNILEWHLFNKVVLSNGYLLNQDQVQGDLTKEFLSSRFSIKDMGEADVIIGIRIKHDNTSEKLMPNNDKAISQLEYSRVIGCLMYAMTCTRLDIAFAMGKLSAHFLGNQKQTLLSPVNIESEFVALSAAGKEAEWLRNLILEISLWSKPITPISIWCDSSATVAKTYSQMYNRKSRHLSVRHSMIRELIMNGVVSIEFIRCYDVNKAYGLVARKLEASNYAYEVNTRFQAQVKGPYGHMIFWHMTICLAQKFLQWPYDISAYDHMLLIGDFMHQHAGKYIIFGDMNIVRNEKERSGSLFSRQDADNFNSFIKNVGLIDLPLGGRLFTWMNKAGTKLSKLDRFLISKEVAEALSDVLVTAIDRLWSDHNPILLHVSKFNFGPTPFKLFHSWLLRDSFDEVIKMGLPKLEEYNFRRKLLSHEKFCLLEARIKQWHSETKTSNHVTKHDNLKLIKFIEEKIKAGYANDDDRDSCIKLLQEVDRLYTFESFDLFQSVCVKWDIE</sequence>
<proteinExistence type="predicted"/>
<evidence type="ECO:0000313" key="2">
    <source>
        <dbReference type="Proteomes" id="UP001151760"/>
    </source>
</evidence>